<dbReference type="InterPro" id="IPR013783">
    <property type="entry name" value="Ig-like_fold"/>
</dbReference>
<dbReference type="Pfam" id="PF16586">
    <property type="entry name" value="DUF5060"/>
    <property type="match status" value="1"/>
</dbReference>
<dbReference type="Gene3D" id="3.20.20.80">
    <property type="entry name" value="Glycosidases"/>
    <property type="match status" value="1"/>
</dbReference>
<feature type="domain" description="DUF5060" evidence="2">
    <location>
        <begin position="2"/>
        <end position="65"/>
    </location>
</feature>
<comment type="caution">
    <text evidence="4">The sequence shown here is derived from an EMBL/GenBank/DDBJ whole genome shotgun (WGS) entry which is preliminary data.</text>
</comment>
<dbReference type="InterPro" id="IPR017853">
    <property type="entry name" value="GH"/>
</dbReference>
<dbReference type="SUPFAM" id="SSF51445">
    <property type="entry name" value="(Trans)glycosidases"/>
    <property type="match status" value="1"/>
</dbReference>
<evidence type="ECO:0000259" key="1">
    <source>
        <dbReference type="Pfam" id="PF13204"/>
    </source>
</evidence>
<reference evidence="4 5" key="1">
    <citation type="submission" date="2020-08" db="EMBL/GenBank/DDBJ databases">
        <title>Genome public.</title>
        <authorList>
            <person name="Liu C."/>
            <person name="Sun Q."/>
        </authorList>
    </citation>
    <scope>NUCLEOTIDE SEQUENCE [LARGE SCALE GENOMIC DNA]</scope>
    <source>
        <strain evidence="4 5">NSJ-13</strain>
    </source>
</reference>
<sequence>MKQYEVFELVLNGQPPEGSEALAEVNAVFSLDGQEKEVKGFYDGNGVYKVRFLPEKCGVYSWKVSGAVVDEGTEECVPGDGHGLVRAEKTHFVYEDGSRYIPFGTTIYALVHQEDALVRETMESLKKAPFNKVRHCVFPKSYEFNQNEPPCFAFEKDGDGKWDVNRPNYKFWERLEKAILELADMGIETDLILFHPYDRWGFATMTAEENEIYLRYAIRRLAAFPSVWWSMANEYDICFAKTVEDWARFEEIIKEEDPYGHLLSNHYCMKPYDNSRENITHLSMQNILFYKAPQWIREYKKPLIYDECCYEGDIHLSWGNISAEEMVHRFWCAYCDGAFATHGETFLSDDDVLWWAKGGKLKGKSPEGIAFLREVMESLPGALEPWDEPVWTLYEPDLQDGDAPADLMENPFFKLHASLTEAERDALNLKDSAYCGHYEEKAFIKYYGIQQPGRSCMFLPKNHTYRIELIDTRERKKSVLMNGASGTVWFDMPGKEKMAVFAIATS</sequence>
<dbReference type="Pfam" id="PF13204">
    <property type="entry name" value="Apiosidase"/>
    <property type="match status" value="1"/>
</dbReference>
<dbReference type="InterPro" id="IPR032260">
    <property type="entry name" value="DUF5060"/>
</dbReference>
<dbReference type="PANTHER" id="PTHR37836">
    <property type="entry name" value="LMO1036 PROTEIN"/>
    <property type="match status" value="1"/>
</dbReference>
<name>A0ABR7G409_9FIRM</name>
<dbReference type="Proteomes" id="UP000631576">
    <property type="component" value="Unassembled WGS sequence"/>
</dbReference>
<feature type="domain" description="DUF5605" evidence="3">
    <location>
        <begin position="434"/>
        <end position="500"/>
    </location>
</feature>
<dbReference type="RefSeq" id="WP_186864327.1">
    <property type="nucleotide sequence ID" value="NZ_JACOPE010000001.1"/>
</dbReference>
<gene>
    <name evidence="4" type="ORF">H8S40_01000</name>
</gene>
<accession>A0ABR7G409</accession>
<dbReference type="InterPro" id="IPR025277">
    <property type="entry name" value="Apiosidase-like_cat_dom"/>
</dbReference>
<evidence type="ECO:0000259" key="2">
    <source>
        <dbReference type="Pfam" id="PF16586"/>
    </source>
</evidence>
<proteinExistence type="predicted"/>
<protein>
    <submittedName>
        <fullName evidence="4">DUF4038 domain-containing protein</fullName>
    </submittedName>
</protein>
<evidence type="ECO:0000313" key="4">
    <source>
        <dbReference type="EMBL" id="MBC5682174.1"/>
    </source>
</evidence>
<dbReference type="PANTHER" id="PTHR37836:SF2">
    <property type="entry name" value="DUF4038 DOMAIN-CONTAINING PROTEIN"/>
    <property type="match status" value="1"/>
</dbReference>
<dbReference type="InterPro" id="IPR041239">
    <property type="entry name" value="DUF5605"/>
</dbReference>
<dbReference type="EMBL" id="JACOPE010000001">
    <property type="protein sequence ID" value="MBC5682174.1"/>
    <property type="molecule type" value="Genomic_DNA"/>
</dbReference>
<feature type="domain" description="Apiosidase-like catalytic" evidence="1">
    <location>
        <begin position="88"/>
        <end position="339"/>
    </location>
</feature>
<dbReference type="Gene3D" id="2.60.40.10">
    <property type="entry name" value="Immunoglobulins"/>
    <property type="match status" value="1"/>
</dbReference>
<evidence type="ECO:0000259" key="3">
    <source>
        <dbReference type="Pfam" id="PF18310"/>
    </source>
</evidence>
<organism evidence="4 5">
    <name type="scientific">Ruminococcus hominis</name>
    <dbReference type="NCBI Taxonomy" id="2763065"/>
    <lineage>
        <taxon>Bacteria</taxon>
        <taxon>Bacillati</taxon>
        <taxon>Bacillota</taxon>
        <taxon>Clostridia</taxon>
        <taxon>Eubacteriales</taxon>
        <taxon>Oscillospiraceae</taxon>
        <taxon>Ruminococcus</taxon>
    </lineage>
</organism>
<keyword evidence="5" id="KW-1185">Reference proteome</keyword>
<dbReference type="Pfam" id="PF18310">
    <property type="entry name" value="DUF5605"/>
    <property type="match status" value="1"/>
</dbReference>
<evidence type="ECO:0000313" key="5">
    <source>
        <dbReference type="Proteomes" id="UP000631576"/>
    </source>
</evidence>